<dbReference type="Proteomes" id="UP001148629">
    <property type="component" value="Unassembled WGS sequence"/>
</dbReference>
<evidence type="ECO:0000313" key="2">
    <source>
        <dbReference type="Proteomes" id="UP001148629"/>
    </source>
</evidence>
<comment type="caution">
    <text evidence="1">The sequence shown here is derived from an EMBL/GenBank/DDBJ whole genome shotgun (WGS) entry which is preliminary data.</text>
</comment>
<organism evidence="1 2">
    <name type="scientific">Fusarium decemcellulare</name>
    <dbReference type="NCBI Taxonomy" id="57161"/>
    <lineage>
        <taxon>Eukaryota</taxon>
        <taxon>Fungi</taxon>
        <taxon>Dikarya</taxon>
        <taxon>Ascomycota</taxon>
        <taxon>Pezizomycotina</taxon>
        <taxon>Sordariomycetes</taxon>
        <taxon>Hypocreomycetidae</taxon>
        <taxon>Hypocreales</taxon>
        <taxon>Nectriaceae</taxon>
        <taxon>Fusarium</taxon>
        <taxon>Fusarium decemcellulare species complex</taxon>
    </lineage>
</organism>
<sequence>MVSFSLFKSSITLNLLLAWADYSSAAVQCDLITSAHCGRNHHRINHKLPTNVGSTYYVDGFHGGVMNAKFQSMTESVPGNNDNFDLTYNFNLGDYDGTYWVILPNSFGGGNACYAVYKNCDVTLTFWEKKNPLPTFYQLA</sequence>
<proteinExistence type="predicted"/>
<gene>
    <name evidence="1" type="ORF">NM208_g3434</name>
</gene>
<keyword evidence="2" id="KW-1185">Reference proteome</keyword>
<reference evidence="1" key="1">
    <citation type="submission" date="2022-08" db="EMBL/GenBank/DDBJ databases">
        <title>Genome Sequence of Fusarium decemcellulare.</title>
        <authorList>
            <person name="Buettner E."/>
        </authorList>
    </citation>
    <scope>NUCLEOTIDE SEQUENCE</scope>
    <source>
        <strain evidence="1">Babe19</strain>
    </source>
</reference>
<protein>
    <submittedName>
        <fullName evidence="1">Uncharacterized protein</fullName>
    </submittedName>
</protein>
<name>A0ACC1SPF1_9HYPO</name>
<evidence type="ECO:0000313" key="1">
    <source>
        <dbReference type="EMBL" id="KAJ3543708.1"/>
    </source>
</evidence>
<dbReference type="EMBL" id="JANRMS010000232">
    <property type="protein sequence ID" value="KAJ3543708.1"/>
    <property type="molecule type" value="Genomic_DNA"/>
</dbReference>
<accession>A0ACC1SPF1</accession>